<dbReference type="Pfam" id="PF04828">
    <property type="entry name" value="GFA"/>
    <property type="match status" value="2"/>
</dbReference>
<accession>A0A8H7CFE0</accession>
<keyword evidence="6" id="KW-1185">Reference proteome</keyword>
<dbReference type="GO" id="GO:0046872">
    <property type="term" value="F:metal ion binding"/>
    <property type="evidence" value="ECO:0007669"/>
    <property type="project" value="UniProtKB-KW"/>
</dbReference>
<keyword evidence="3" id="KW-0862">Zinc</keyword>
<evidence type="ECO:0000313" key="5">
    <source>
        <dbReference type="EMBL" id="KAF7335290.1"/>
    </source>
</evidence>
<dbReference type="SUPFAM" id="SSF51316">
    <property type="entry name" value="Mss4-like"/>
    <property type="match status" value="2"/>
</dbReference>
<evidence type="ECO:0000259" key="4">
    <source>
        <dbReference type="PROSITE" id="PS51891"/>
    </source>
</evidence>
<dbReference type="Gene3D" id="2.170.150.70">
    <property type="match status" value="2"/>
</dbReference>
<keyword evidence="2" id="KW-0479">Metal-binding</keyword>
<name>A0A8H7CFE0_9AGAR</name>
<dbReference type="OrthoDB" id="2993351at2759"/>
<feature type="domain" description="CENP-V/GFA" evidence="4">
    <location>
        <begin position="12"/>
        <end position="125"/>
    </location>
</feature>
<feature type="domain" description="CENP-V/GFA" evidence="4">
    <location>
        <begin position="146"/>
        <end position="259"/>
    </location>
</feature>
<dbReference type="Proteomes" id="UP000623467">
    <property type="component" value="Unassembled WGS sequence"/>
</dbReference>
<proteinExistence type="inferred from homology"/>
<dbReference type="InterPro" id="IPR052355">
    <property type="entry name" value="CENP-V-like"/>
</dbReference>
<protein>
    <submittedName>
        <fullName evidence="5">GFA domain-containing protein</fullName>
    </submittedName>
</protein>
<comment type="caution">
    <text evidence="5">The sequence shown here is derived from an EMBL/GenBank/DDBJ whole genome shotgun (WGS) entry which is preliminary data.</text>
</comment>
<dbReference type="InterPro" id="IPR006913">
    <property type="entry name" value="CENP-V/GFA"/>
</dbReference>
<dbReference type="PANTHER" id="PTHR28620">
    <property type="entry name" value="CENTROMERE PROTEIN V"/>
    <property type="match status" value="1"/>
</dbReference>
<organism evidence="5 6">
    <name type="scientific">Mycena sanguinolenta</name>
    <dbReference type="NCBI Taxonomy" id="230812"/>
    <lineage>
        <taxon>Eukaryota</taxon>
        <taxon>Fungi</taxon>
        <taxon>Dikarya</taxon>
        <taxon>Basidiomycota</taxon>
        <taxon>Agaricomycotina</taxon>
        <taxon>Agaricomycetes</taxon>
        <taxon>Agaricomycetidae</taxon>
        <taxon>Agaricales</taxon>
        <taxon>Marasmiineae</taxon>
        <taxon>Mycenaceae</taxon>
        <taxon>Mycena</taxon>
    </lineage>
</organism>
<dbReference type="InterPro" id="IPR011057">
    <property type="entry name" value="Mss4-like_sf"/>
</dbReference>
<dbReference type="PANTHER" id="PTHR28620:SF1">
    <property type="entry name" value="CENP-V_GFA DOMAIN-CONTAINING PROTEIN"/>
    <property type="match status" value="1"/>
</dbReference>
<gene>
    <name evidence="5" type="ORF">MSAN_02339700</name>
</gene>
<evidence type="ECO:0000256" key="2">
    <source>
        <dbReference type="ARBA" id="ARBA00022723"/>
    </source>
</evidence>
<dbReference type="EMBL" id="JACAZH010000041">
    <property type="protein sequence ID" value="KAF7335290.1"/>
    <property type="molecule type" value="Genomic_DNA"/>
</dbReference>
<dbReference type="GO" id="GO:0016846">
    <property type="term" value="F:carbon-sulfur lyase activity"/>
    <property type="evidence" value="ECO:0007669"/>
    <property type="project" value="InterPro"/>
</dbReference>
<comment type="similarity">
    <text evidence="1">Belongs to the Gfa family.</text>
</comment>
<sequence length="270" mass="30083">MSEKPQASDREYYGNCHCGAFRFKLRVPEIKVGFTCNCSICSKNGYVWTYLQHDQFTVVKGDADTTLNTYLFGKRENAHKFCPTCGTSVMEVQSVHSMGVNIRALENVDFDSLKVEHQVDGIPMEPPYQVPEPVLTGSVPGGITAHHGSCHCGSLAYTLLSTEKITEATLCNCSICHRDGALWIYHESDMVSWRGMDSAAVEYTFGKRQVSHGFCKICGVSVFEKFRGTNTRNDTRTALNARTMNSELDLGTLEMEMWDGKATLPAYQVD</sequence>
<reference evidence="5" key="1">
    <citation type="submission" date="2020-05" db="EMBL/GenBank/DDBJ databases">
        <title>Mycena genomes resolve the evolution of fungal bioluminescence.</title>
        <authorList>
            <person name="Tsai I.J."/>
        </authorList>
    </citation>
    <scope>NUCLEOTIDE SEQUENCE</scope>
    <source>
        <strain evidence="5">160909Yilan</strain>
    </source>
</reference>
<dbReference type="PROSITE" id="PS51891">
    <property type="entry name" value="CENP_V_GFA"/>
    <property type="match status" value="2"/>
</dbReference>
<dbReference type="AlphaFoldDB" id="A0A8H7CFE0"/>
<evidence type="ECO:0000256" key="3">
    <source>
        <dbReference type="ARBA" id="ARBA00022833"/>
    </source>
</evidence>
<evidence type="ECO:0000313" key="6">
    <source>
        <dbReference type="Proteomes" id="UP000623467"/>
    </source>
</evidence>
<evidence type="ECO:0000256" key="1">
    <source>
        <dbReference type="ARBA" id="ARBA00005495"/>
    </source>
</evidence>